<dbReference type="Gene3D" id="3.40.800.20">
    <property type="entry name" value="Histone deacetylase domain"/>
    <property type="match status" value="2"/>
</dbReference>
<feature type="domain" description="Histone deacetylase" evidence="2">
    <location>
        <begin position="8"/>
        <end position="64"/>
    </location>
</feature>
<evidence type="ECO:0000313" key="3">
    <source>
        <dbReference type="EMBL" id="QWY78067.1"/>
    </source>
</evidence>
<dbReference type="InterPro" id="IPR000286">
    <property type="entry name" value="HDACs"/>
</dbReference>
<gene>
    <name evidence="3" type="ORF">JZL65_03015</name>
</gene>
<protein>
    <recommendedName>
        <fullName evidence="2">Histone deacetylase domain-containing protein</fullName>
    </recommendedName>
</protein>
<comment type="similarity">
    <text evidence="1">Belongs to the histone deacetylase family.</text>
</comment>
<evidence type="ECO:0000313" key="4">
    <source>
        <dbReference type="Proteomes" id="UP000683551"/>
    </source>
</evidence>
<dbReference type="Pfam" id="PF00850">
    <property type="entry name" value="Hist_deacetyl"/>
    <property type="match status" value="2"/>
</dbReference>
<organism evidence="3 4">
    <name type="scientific">Ferrovum myxofaciens</name>
    <dbReference type="NCBI Taxonomy" id="416213"/>
    <lineage>
        <taxon>Bacteria</taxon>
        <taxon>Pseudomonadati</taxon>
        <taxon>Pseudomonadota</taxon>
        <taxon>Betaproteobacteria</taxon>
        <taxon>Ferrovales</taxon>
        <taxon>Ferrovaceae</taxon>
        <taxon>Ferrovum</taxon>
    </lineage>
</organism>
<dbReference type="EMBL" id="CP071137">
    <property type="protein sequence ID" value="QWY78067.1"/>
    <property type="molecule type" value="Genomic_DNA"/>
</dbReference>
<sequence>MVAVAPCSGFHHAKYASGFGYCTFNALMVTAMVLKQTGLVKNVGILDFDMHDGDGTTTLIEHHDASEWITHYTAGREYLASYQADEFLLRIPEMVAEMRDCDIILYQAGADPHINDPLGGFLTTDQLRTRDKLVFESAKALAIPIVWNLAGGYQIDANGGISEVINIHNNTMRECVAVYASPSDYM</sequence>
<reference evidence="3" key="1">
    <citation type="submission" date="2021-02" db="EMBL/GenBank/DDBJ databases">
        <title>Comparative genomics of Ferrovum myxofaciens strains, predominant extremophile bacteria forming large biofilm stalactites in acid mine ecosystems.</title>
        <authorList>
            <person name="Burkartova K."/>
            <person name="Ridl J."/>
            <person name="Pajer P."/>
            <person name="Falteisek L."/>
        </authorList>
    </citation>
    <scope>NUCLEOTIDE SEQUENCE</scope>
    <source>
        <strain evidence="3">MI1III</strain>
    </source>
</reference>
<dbReference type="PRINTS" id="PR01270">
    <property type="entry name" value="HDASUPER"/>
</dbReference>
<dbReference type="GO" id="GO:0004407">
    <property type="term" value="F:histone deacetylase activity"/>
    <property type="evidence" value="ECO:0007669"/>
    <property type="project" value="TreeGrafter"/>
</dbReference>
<dbReference type="PANTHER" id="PTHR10625">
    <property type="entry name" value="HISTONE DEACETYLASE HDAC1-RELATED"/>
    <property type="match status" value="1"/>
</dbReference>
<dbReference type="InterPro" id="IPR023696">
    <property type="entry name" value="Ureohydrolase_dom_sf"/>
</dbReference>
<dbReference type="AlphaFoldDB" id="A0A9E6SY12"/>
<feature type="domain" description="Histone deacetylase" evidence="2">
    <location>
        <begin position="100"/>
        <end position="158"/>
    </location>
</feature>
<accession>A0A9E6SY12</accession>
<dbReference type="GO" id="GO:0040029">
    <property type="term" value="P:epigenetic regulation of gene expression"/>
    <property type="evidence" value="ECO:0007669"/>
    <property type="project" value="TreeGrafter"/>
</dbReference>
<dbReference type="InterPro" id="IPR023801">
    <property type="entry name" value="His_deacetylse_dom"/>
</dbReference>
<name>A0A9E6SY12_9PROT</name>
<evidence type="ECO:0000259" key="2">
    <source>
        <dbReference type="Pfam" id="PF00850"/>
    </source>
</evidence>
<dbReference type="Proteomes" id="UP000683551">
    <property type="component" value="Chromosome"/>
</dbReference>
<proteinExistence type="inferred from homology"/>
<dbReference type="RefSeq" id="WP_273145548.1">
    <property type="nucleotide sequence ID" value="NZ_CP053675.1"/>
</dbReference>
<evidence type="ECO:0000256" key="1">
    <source>
        <dbReference type="ARBA" id="ARBA00005947"/>
    </source>
</evidence>
<dbReference type="SUPFAM" id="SSF52768">
    <property type="entry name" value="Arginase/deacetylase"/>
    <property type="match status" value="1"/>
</dbReference>
<dbReference type="InterPro" id="IPR037138">
    <property type="entry name" value="His_deacetylse_dom_sf"/>
</dbReference>